<evidence type="ECO:0000313" key="3">
    <source>
        <dbReference type="Proteomes" id="UP001159363"/>
    </source>
</evidence>
<protein>
    <recommendedName>
        <fullName evidence="1">Mutator-like transposase domain-containing protein</fullName>
    </recommendedName>
</protein>
<accession>A0ABQ9HVJ9</accession>
<proteinExistence type="predicted"/>
<dbReference type="Proteomes" id="UP001159363">
    <property type="component" value="Chromosome 3"/>
</dbReference>
<organism evidence="2 3">
    <name type="scientific">Dryococelus australis</name>
    <dbReference type="NCBI Taxonomy" id="614101"/>
    <lineage>
        <taxon>Eukaryota</taxon>
        <taxon>Metazoa</taxon>
        <taxon>Ecdysozoa</taxon>
        <taxon>Arthropoda</taxon>
        <taxon>Hexapoda</taxon>
        <taxon>Insecta</taxon>
        <taxon>Pterygota</taxon>
        <taxon>Neoptera</taxon>
        <taxon>Polyneoptera</taxon>
        <taxon>Phasmatodea</taxon>
        <taxon>Verophasmatodea</taxon>
        <taxon>Anareolatae</taxon>
        <taxon>Phasmatidae</taxon>
        <taxon>Eurycanthinae</taxon>
        <taxon>Dryococelus</taxon>
    </lineage>
</organism>
<sequence>MPINETAVHSILATGGGYSQLREFSAGVGIHCMSKQTFLKHMKKVSEAIDDASLQSMLDAAEEEKAITIRDGNVDSVGVPMCTVADDGAWCKQSYKTNYDSLSGAYLAQNLLYFCMDRFCFQASIFGFKTVKVLYIRCYKSVLFYLCVMSKCKANTTKTHMFS</sequence>
<dbReference type="EMBL" id="JARBHB010000003">
    <property type="protein sequence ID" value="KAJ8888350.1"/>
    <property type="molecule type" value="Genomic_DNA"/>
</dbReference>
<comment type="caution">
    <text evidence="2">The sequence shown here is derived from an EMBL/GenBank/DDBJ whole genome shotgun (WGS) entry which is preliminary data.</text>
</comment>
<dbReference type="Pfam" id="PF20700">
    <property type="entry name" value="Mutator"/>
    <property type="match status" value="1"/>
</dbReference>
<name>A0ABQ9HVJ9_9NEOP</name>
<keyword evidence="3" id="KW-1185">Reference proteome</keyword>
<dbReference type="InterPro" id="IPR049012">
    <property type="entry name" value="Mutator_transp_dom"/>
</dbReference>
<gene>
    <name evidence="2" type="ORF">PR048_007840</name>
</gene>
<feature type="domain" description="Mutator-like transposase" evidence="1">
    <location>
        <begin position="3"/>
        <end position="108"/>
    </location>
</feature>
<reference evidence="2 3" key="1">
    <citation type="submission" date="2023-02" db="EMBL/GenBank/DDBJ databases">
        <title>LHISI_Scaffold_Assembly.</title>
        <authorList>
            <person name="Stuart O.P."/>
            <person name="Cleave R."/>
            <person name="Magrath M.J.L."/>
            <person name="Mikheyev A.S."/>
        </authorList>
    </citation>
    <scope>NUCLEOTIDE SEQUENCE [LARGE SCALE GENOMIC DNA]</scope>
    <source>
        <strain evidence="2">Daus_M_001</strain>
        <tissue evidence="2">Leg muscle</tissue>
    </source>
</reference>
<evidence type="ECO:0000259" key="1">
    <source>
        <dbReference type="Pfam" id="PF20700"/>
    </source>
</evidence>
<evidence type="ECO:0000313" key="2">
    <source>
        <dbReference type="EMBL" id="KAJ8888350.1"/>
    </source>
</evidence>